<feature type="domain" description="RRM" evidence="3">
    <location>
        <begin position="28"/>
        <end position="105"/>
    </location>
</feature>
<dbReference type="EMBL" id="JBCNJP010000025">
    <property type="protein sequence ID" value="KAK9055889.1"/>
    <property type="molecule type" value="Genomic_DNA"/>
</dbReference>
<dbReference type="InterPro" id="IPR035979">
    <property type="entry name" value="RBD_domain_sf"/>
</dbReference>
<keyword evidence="5" id="KW-1185">Reference proteome</keyword>
<dbReference type="GO" id="GO:0003723">
    <property type="term" value="F:RNA binding"/>
    <property type="evidence" value="ECO:0007669"/>
    <property type="project" value="UniProtKB-UniRule"/>
</dbReference>
<feature type="region of interest" description="Disordered" evidence="2">
    <location>
        <begin position="307"/>
        <end position="359"/>
    </location>
</feature>
<name>A0AAP0GPQ1_9ASTR</name>
<reference evidence="4 5" key="1">
    <citation type="submission" date="2024-04" db="EMBL/GenBank/DDBJ databases">
        <title>The reference genome of an endangered Asteraceae, Deinandra increscens subsp. villosa, native to the Central Coast of California.</title>
        <authorList>
            <person name="Guilliams M."/>
            <person name="Hasenstab-Lehman K."/>
            <person name="Meyer R."/>
            <person name="Mcevoy S."/>
        </authorList>
    </citation>
    <scope>NUCLEOTIDE SEQUENCE [LARGE SCALE GENOMIC DNA]</scope>
    <source>
        <tissue evidence="4">Leaf</tissue>
    </source>
</reference>
<keyword evidence="1" id="KW-0694">RNA-binding</keyword>
<evidence type="ECO:0000313" key="5">
    <source>
        <dbReference type="Proteomes" id="UP001408789"/>
    </source>
</evidence>
<feature type="region of interest" description="Disordered" evidence="2">
    <location>
        <begin position="1"/>
        <end position="23"/>
    </location>
</feature>
<dbReference type="InterPro" id="IPR012677">
    <property type="entry name" value="Nucleotide-bd_a/b_plait_sf"/>
</dbReference>
<dbReference type="PANTHER" id="PTHR34427:SF5">
    <property type="entry name" value="DUF4283 DOMAIN-CONTAINING PROTEIN"/>
    <property type="match status" value="1"/>
</dbReference>
<dbReference type="Pfam" id="PF00076">
    <property type="entry name" value="RRM_1"/>
    <property type="match status" value="1"/>
</dbReference>
<accession>A0AAP0GPQ1</accession>
<feature type="compositionally biased region" description="Gly residues" evidence="2">
    <location>
        <begin position="341"/>
        <end position="352"/>
    </location>
</feature>
<dbReference type="InterPro" id="IPR000504">
    <property type="entry name" value="RRM_dom"/>
</dbReference>
<dbReference type="PROSITE" id="PS50102">
    <property type="entry name" value="RRM"/>
    <property type="match status" value="1"/>
</dbReference>
<evidence type="ECO:0000256" key="2">
    <source>
        <dbReference type="SAM" id="MobiDB-lite"/>
    </source>
</evidence>
<dbReference type="Gene3D" id="3.30.70.330">
    <property type="match status" value="1"/>
</dbReference>
<evidence type="ECO:0000313" key="4">
    <source>
        <dbReference type="EMBL" id="KAK9055889.1"/>
    </source>
</evidence>
<dbReference type="PANTHER" id="PTHR34427">
    <property type="entry name" value="DUF4283 DOMAIN PROTEIN"/>
    <property type="match status" value="1"/>
</dbReference>
<sequence length="359" mass="40830">MVMEQVGMTDGQRSIEEEPGESYGGEEVSFFISDLPNGCTGRYLWDTFRNMGRISDAFVPGRKDWRGRYFGFIRFREVADVDGMLQRLRGVRVDGARVRVFISKFKRVIGWEVRRRDGNGWNKRAARRCVFLSEKPGLYQKHCEGRSLIGEVHYLELLEDVRERIVFLGHENVAISYIGGVKLLLTFKEGHIARRFLYDQKDGWGRIFTSLKWWDGASQETERIVCLRIMGVPIMIRDDSTFDKIGEMFGRRVNSSDFSWALDDNSVGRVCVATKELRWIDEMVDIVWNHMRFSVWVREDSELMESAGVKRSSKEGKTGGDNCGSQEEDGVLAGWKMAVGETGGGKGVGAADGQGWSNS</sequence>
<dbReference type="SUPFAM" id="SSF54928">
    <property type="entry name" value="RNA-binding domain, RBD"/>
    <property type="match status" value="1"/>
</dbReference>
<comment type="caution">
    <text evidence="4">The sequence shown here is derived from an EMBL/GenBank/DDBJ whole genome shotgun (WGS) entry which is preliminary data.</text>
</comment>
<gene>
    <name evidence="4" type="ORF">SSX86_026976</name>
</gene>
<dbReference type="SMART" id="SM00360">
    <property type="entry name" value="RRM"/>
    <property type="match status" value="1"/>
</dbReference>
<dbReference type="Proteomes" id="UP001408789">
    <property type="component" value="Unassembled WGS sequence"/>
</dbReference>
<protein>
    <recommendedName>
        <fullName evidence="3">RRM domain-containing protein</fullName>
    </recommendedName>
</protein>
<dbReference type="CDD" id="cd00590">
    <property type="entry name" value="RRM_SF"/>
    <property type="match status" value="1"/>
</dbReference>
<evidence type="ECO:0000259" key="3">
    <source>
        <dbReference type="PROSITE" id="PS50102"/>
    </source>
</evidence>
<proteinExistence type="predicted"/>
<dbReference type="AlphaFoldDB" id="A0AAP0GPQ1"/>
<evidence type="ECO:0000256" key="1">
    <source>
        <dbReference type="PROSITE-ProRule" id="PRU00176"/>
    </source>
</evidence>
<organism evidence="4 5">
    <name type="scientific">Deinandra increscens subsp. villosa</name>
    <dbReference type="NCBI Taxonomy" id="3103831"/>
    <lineage>
        <taxon>Eukaryota</taxon>
        <taxon>Viridiplantae</taxon>
        <taxon>Streptophyta</taxon>
        <taxon>Embryophyta</taxon>
        <taxon>Tracheophyta</taxon>
        <taxon>Spermatophyta</taxon>
        <taxon>Magnoliopsida</taxon>
        <taxon>eudicotyledons</taxon>
        <taxon>Gunneridae</taxon>
        <taxon>Pentapetalae</taxon>
        <taxon>asterids</taxon>
        <taxon>campanulids</taxon>
        <taxon>Asterales</taxon>
        <taxon>Asteraceae</taxon>
        <taxon>Asteroideae</taxon>
        <taxon>Heliantheae alliance</taxon>
        <taxon>Madieae</taxon>
        <taxon>Madiinae</taxon>
        <taxon>Deinandra</taxon>
    </lineage>
</organism>